<proteinExistence type="predicted"/>
<gene>
    <name evidence="1" type="ORF">C900_00314</name>
</gene>
<accession>L8JI30</accession>
<dbReference type="EMBL" id="AMZN01000111">
    <property type="protein sequence ID" value="ELR68480.1"/>
    <property type="molecule type" value="Genomic_DNA"/>
</dbReference>
<name>L8JI30_9BACT</name>
<comment type="caution">
    <text evidence="1">The sequence shown here is derived from an EMBL/GenBank/DDBJ whole genome shotgun (WGS) entry which is preliminary data.</text>
</comment>
<evidence type="ECO:0000313" key="2">
    <source>
        <dbReference type="Proteomes" id="UP000011135"/>
    </source>
</evidence>
<evidence type="ECO:0000313" key="1">
    <source>
        <dbReference type="EMBL" id="ELR68480.1"/>
    </source>
</evidence>
<dbReference type="AlphaFoldDB" id="L8JI30"/>
<organism evidence="1 2">
    <name type="scientific">Fulvivirga imtechensis AK7</name>
    <dbReference type="NCBI Taxonomy" id="1237149"/>
    <lineage>
        <taxon>Bacteria</taxon>
        <taxon>Pseudomonadati</taxon>
        <taxon>Bacteroidota</taxon>
        <taxon>Cytophagia</taxon>
        <taxon>Cytophagales</taxon>
        <taxon>Fulvivirgaceae</taxon>
        <taxon>Fulvivirga</taxon>
    </lineage>
</organism>
<keyword evidence="2" id="KW-1185">Reference proteome</keyword>
<dbReference type="Proteomes" id="UP000011135">
    <property type="component" value="Unassembled WGS sequence"/>
</dbReference>
<reference evidence="1 2" key="1">
    <citation type="submission" date="2012-12" db="EMBL/GenBank/DDBJ databases">
        <title>Genome assembly of Fulvivirga imtechensis AK7.</title>
        <authorList>
            <person name="Nupur N."/>
            <person name="Khatri I."/>
            <person name="Kumar R."/>
            <person name="Subramanian S."/>
            <person name="Pinnaka A."/>
        </authorList>
    </citation>
    <scope>NUCLEOTIDE SEQUENCE [LARGE SCALE GENOMIC DNA]</scope>
    <source>
        <strain evidence="1 2">AK7</strain>
    </source>
</reference>
<protein>
    <submittedName>
        <fullName evidence="1">Uncharacterized protein</fullName>
    </submittedName>
</protein>
<sequence length="42" mass="4697">MYLYPKNNLKTAFVIILSVPNLPNLPQGGTKNLTKFKDTTTT</sequence>